<protein>
    <submittedName>
        <fullName evidence="2">NAD-dependent dehydratase</fullName>
    </submittedName>
</protein>
<comment type="caution">
    <text evidence="2">The sequence shown here is derived from an EMBL/GenBank/DDBJ whole genome shotgun (WGS) entry which is preliminary data.</text>
</comment>
<name>A0A3A9JZI1_9BACI</name>
<dbReference type="RefSeq" id="WP_110936916.1">
    <property type="nucleotide sequence ID" value="NZ_KZ614146.1"/>
</dbReference>
<dbReference type="OrthoDB" id="9803892at2"/>
<dbReference type="InterPro" id="IPR016040">
    <property type="entry name" value="NAD(P)-bd_dom"/>
</dbReference>
<proteinExistence type="predicted"/>
<dbReference type="PANTHER" id="PTHR15020">
    <property type="entry name" value="FLAVIN REDUCTASE-RELATED"/>
    <property type="match status" value="1"/>
</dbReference>
<organism evidence="2 3">
    <name type="scientific">Salipaludibacillus neizhouensis</name>
    <dbReference type="NCBI Taxonomy" id="885475"/>
    <lineage>
        <taxon>Bacteria</taxon>
        <taxon>Bacillati</taxon>
        <taxon>Bacillota</taxon>
        <taxon>Bacilli</taxon>
        <taxon>Bacillales</taxon>
        <taxon>Bacillaceae</taxon>
    </lineage>
</organism>
<dbReference type="Gene3D" id="3.40.50.720">
    <property type="entry name" value="NAD(P)-binding Rossmann-like Domain"/>
    <property type="match status" value="1"/>
</dbReference>
<evidence type="ECO:0000259" key="1">
    <source>
        <dbReference type="Pfam" id="PF13460"/>
    </source>
</evidence>
<dbReference type="CDD" id="cd05243">
    <property type="entry name" value="SDR_a5"/>
    <property type="match status" value="1"/>
</dbReference>
<dbReference type="SUPFAM" id="SSF51735">
    <property type="entry name" value="NAD(P)-binding Rossmann-fold domains"/>
    <property type="match status" value="1"/>
</dbReference>
<dbReference type="InterPro" id="IPR036291">
    <property type="entry name" value="NAD(P)-bd_dom_sf"/>
</dbReference>
<reference evidence="2 3" key="1">
    <citation type="submission" date="2017-10" db="EMBL/GenBank/DDBJ databases">
        <title>Bacillus sp. nov., a halophilic bacterium isolated from a Keqin Lake.</title>
        <authorList>
            <person name="Wang H."/>
        </authorList>
    </citation>
    <scope>NUCLEOTIDE SEQUENCE [LARGE SCALE GENOMIC DNA]</scope>
    <source>
        <strain evidence="2 3">KCTC 13187</strain>
    </source>
</reference>
<sequence length="215" mass="22816">MKVLIIGANGQIGKHMVKMLGLSSEHTVKAMVRKEEQQATMNELGANEVVIGDLEKDFSHAYDGVDAVIFAAGSGGNTGKDKTEAVDLRGAVTSIEEAGKIGVQRFVLISSILADRPEDGPKELQHYLKSKGAADEALQYSSLNYTILRPGGLSNDPATGTITAKLKLDDLNSTISREDVASAAVNALTISETFYSTIEILSGNTSIGEALKTFK</sequence>
<gene>
    <name evidence="2" type="ORF">CR203_19910</name>
</gene>
<dbReference type="Pfam" id="PF13460">
    <property type="entry name" value="NAD_binding_10"/>
    <property type="match status" value="1"/>
</dbReference>
<dbReference type="AlphaFoldDB" id="A0A3A9JZI1"/>
<feature type="domain" description="NAD(P)-binding" evidence="1">
    <location>
        <begin position="7"/>
        <end position="189"/>
    </location>
</feature>
<keyword evidence="3" id="KW-1185">Reference proteome</keyword>
<dbReference type="EMBL" id="PDOE01000014">
    <property type="protein sequence ID" value="RKL65589.1"/>
    <property type="molecule type" value="Genomic_DNA"/>
</dbReference>
<evidence type="ECO:0000313" key="3">
    <source>
        <dbReference type="Proteomes" id="UP000281498"/>
    </source>
</evidence>
<dbReference type="PANTHER" id="PTHR15020:SF50">
    <property type="entry name" value="UPF0659 PROTEIN YMR090W"/>
    <property type="match status" value="1"/>
</dbReference>
<accession>A0A3A9JZI1</accession>
<evidence type="ECO:0000313" key="2">
    <source>
        <dbReference type="EMBL" id="RKL65589.1"/>
    </source>
</evidence>
<dbReference type="Proteomes" id="UP000281498">
    <property type="component" value="Unassembled WGS sequence"/>
</dbReference>